<evidence type="ECO:0000256" key="1">
    <source>
        <dbReference type="SAM" id="MobiDB-lite"/>
    </source>
</evidence>
<dbReference type="InterPro" id="IPR007763">
    <property type="entry name" value="NDUFA12"/>
</dbReference>
<organism evidence="2 3">
    <name type="scientific">Polymorphobacter multimanifer</name>
    <dbReference type="NCBI Taxonomy" id="1070431"/>
    <lineage>
        <taxon>Bacteria</taxon>
        <taxon>Pseudomonadati</taxon>
        <taxon>Pseudomonadota</taxon>
        <taxon>Alphaproteobacteria</taxon>
        <taxon>Sphingomonadales</taxon>
        <taxon>Sphingosinicellaceae</taxon>
        <taxon>Polymorphobacter</taxon>
    </lineage>
</organism>
<dbReference type="Pfam" id="PF05071">
    <property type="entry name" value="NDUFA12"/>
    <property type="match status" value="1"/>
</dbReference>
<dbReference type="PANTHER" id="PTHR12910:SF2">
    <property type="entry name" value="NADH DEHYDROGENASE [UBIQUINONE] 1 ALPHA SUBCOMPLEX SUBUNIT 12"/>
    <property type="match status" value="1"/>
</dbReference>
<dbReference type="EMBL" id="JACIIV010000015">
    <property type="protein sequence ID" value="MBB6228109.1"/>
    <property type="molecule type" value="Genomic_DNA"/>
</dbReference>
<dbReference type="Proteomes" id="UP000538147">
    <property type="component" value="Unassembled WGS sequence"/>
</dbReference>
<dbReference type="AlphaFoldDB" id="A0A841L5D7"/>
<keyword evidence="2" id="KW-0830">Ubiquinone</keyword>
<evidence type="ECO:0000313" key="3">
    <source>
        <dbReference type="Proteomes" id="UP000538147"/>
    </source>
</evidence>
<gene>
    <name evidence="2" type="ORF">FHS79_002294</name>
</gene>
<dbReference type="NCBIfam" id="NF006040">
    <property type="entry name" value="PRK08183.1"/>
    <property type="match status" value="1"/>
</dbReference>
<dbReference type="GO" id="GO:0045271">
    <property type="term" value="C:respiratory chain complex I"/>
    <property type="evidence" value="ECO:0007669"/>
    <property type="project" value="InterPro"/>
</dbReference>
<comment type="caution">
    <text evidence="2">The sequence shown here is derived from an EMBL/GenBank/DDBJ whole genome shotgun (WGS) entry which is preliminary data.</text>
</comment>
<dbReference type="PANTHER" id="PTHR12910">
    <property type="entry name" value="NADH-UBIQUINONE OXIDOREDUCTASE SUBUNIT B17.2"/>
    <property type="match status" value="1"/>
</dbReference>
<protein>
    <submittedName>
        <fullName evidence="2">NADH:ubiquinone oxidoreductase subunit</fullName>
    </submittedName>
</protein>
<dbReference type="GO" id="GO:0006979">
    <property type="term" value="P:response to oxidative stress"/>
    <property type="evidence" value="ECO:0007669"/>
    <property type="project" value="TreeGrafter"/>
</dbReference>
<accession>A0A841L5D7</accession>
<feature type="region of interest" description="Disordered" evidence="1">
    <location>
        <begin position="113"/>
        <end position="138"/>
    </location>
</feature>
<evidence type="ECO:0000313" key="2">
    <source>
        <dbReference type="EMBL" id="MBB6228109.1"/>
    </source>
</evidence>
<keyword evidence="3" id="KW-1185">Reference proteome</keyword>
<proteinExistence type="predicted"/>
<name>A0A841L5D7_9SPHN</name>
<reference evidence="2 3" key="1">
    <citation type="submission" date="2020-08" db="EMBL/GenBank/DDBJ databases">
        <title>Genomic Encyclopedia of Type Strains, Phase IV (KMG-IV): sequencing the most valuable type-strain genomes for metagenomic binning, comparative biology and taxonomic classification.</title>
        <authorList>
            <person name="Goeker M."/>
        </authorList>
    </citation>
    <scope>NUCLEOTIDE SEQUENCE [LARGE SCALE GENOMIC DNA]</scope>
    <source>
        <strain evidence="2 3">DSM 102189</strain>
    </source>
</reference>
<sequence length="138" mass="15323">MRFENDMGFLGSIFTWWNGPGLGTRIWSSRNGTEVGRDGEGNVYFRSGKAGDPGERRWVMYNGVPEATRIPPEWHLWMHKTVALPPSEAPLTPRVWEREWAPNATGTLAAYRPSGALESGGKRAAATGDYSAWSPDQN</sequence>